<protein>
    <recommendedName>
        <fullName evidence="3">ABC transporter-associated protein EcsC</fullName>
    </recommendedName>
</protein>
<dbReference type="InterPro" id="IPR024787">
    <property type="entry name" value="EcsC"/>
</dbReference>
<dbReference type="Pfam" id="PF12787">
    <property type="entry name" value="EcsC"/>
    <property type="match status" value="1"/>
</dbReference>
<dbReference type="PANTHER" id="PTHR41260">
    <property type="entry name" value="PROTEIN ECSC"/>
    <property type="match status" value="1"/>
</dbReference>
<dbReference type="PANTHER" id="PTHR41260:SF1">
    <property type="entry name" value="PROTEIN ECSC"/>
    <property type="match status" value="1"/>
</dbReference>
<keyword evidence="2" id="KW-1185">Reference proteome</keyword>
<gene>
    <name evidence="1" type="ORF">QO010_000595</name>
</gene>
<dbReference type="RefSeq" id="WP_307345774.1">
    <property type="nucleotide sequence ID" value="NZ_JAUSVS010000001.1"/>
</dbReference>
<proteinExistence type="predicted"/>
<dbReference type="Proteomes" id="UP001228905">
    <property type="component" value="Unassembled WGS sequence"/>
</dbReference>
<dbReference type="EMBL" id="JAUSVS010000001">
    <property type="protein sequence ID" value="MDQ0462847.1"/>
    <property type="molecule type" value="Genomic_DNA"/>
</dbReference>
<evidence type="ECO:0000313" key="2">
    <source>
        <dbReference type="Proteomes" id="UP001228905"/>
    </source>
</evidence>
<evidence type="ECO:0008006" key="3">
    <source>
        <dbReference type="Google" id="ProtNLM"/>
    </source>
</evidence>
<accession>A0ABU0ILF3</accession>
<sequence length="242" mass="26565">MTTADQQYEEAARRELAAWKAQLTKPAGPMDAAAKHFQGTVNRLIPEKVHAAITKAIEGLTRGIVTGADWLTAEPLKGASLQDREQSIATATASWRTAAAAEGGVTGAAGFLGSAADFPALLALKFKLLVETAALYGYDAKDWRERLYLLWIFQLAFSSGASRIEQLERLANWDKNLAALPAGPEDFDWRRFQQEYRDHIDLAKLAQMLPVVGAPVGALVNFNLMQKLAETAKGAYRMRWFA</sequence>
<organism evidence="1 2">
    <name type="scientific">Caulobacter ginsengisoli</name>
    <dbReference type="NCBI Taxonomy" id="400775"/>
    <lineage>
        <taxon>Bacteria</taxon>
        <taxon>Pseudomonadati</taxon>
        <taxon>Pseudomonadota</taxon>
        <taxon>Alphaproteobacteria</taxon>
        <taxon>Caulobacterales</taxon>
        <taxon>Caulobacteraceae</taxon>
        <taxon>Caulobacter</taxon>
    </lineage>
</organism>
<name>A0ABU0ILF3_9CAUL</name>
<reference evidence="1 2" key="1">
    <citation type="submission" date="2023-07" db="EMBL/GenBank/DDBJ databases">
        <title>Genomic Encyclopedia of Type Strains, Phase IV (KMG-IV): sequencing the most valuable type-strain genomes for metagenomic binning, comparative biology and taxonomic classification.</title>
        <authorList>
            <person name="Goeker M."/>
        </authorList>
    </citation>
    <scope>NUCLEOTIDE SEQUENCE [LARGE SCALE GENOMIC DNA]</scope>
    <source>
        <strain evidence="1 2">DSM 18695</strain>
    </source>
</reference>
<evidence type="ECO:0000313" key="1">
    <source>
        <dbReference type="EMBL" id="MDQ0462847.1"/>
    </source>
</evidence>
<comment type="caution">
    <text evidence="1">The sequence shown here is derived from an EMBL/GenBank/DDBJ whole genome shotgun (WGS) entry which is preliminary data.</text>
</comment>